<accession>A0A8A1M095</accession>
<evidence type="ECO:0000313" key="3">
    <source>
        <dbReference type="Proteomes" id="UP000663419"/>
    </source>
</evidence>
<feature type="compositionally biased region" description="Basic residues" evidence="1">
    <location>
        <begin position="69"/>
        <end position="78"/>
    </location>
</feature>
<gene>
    <name evidence="2" type="ORF">I7I53_11847</name>
</gene>
<feature type="region of interest" description="Disordered" evidence="1">
    <location>
        <begin position="1"/>
        <end position="99"/>
    </location>
</feature>
<proteinExistence type="predicted"/>
<evidence type="ECO:0000313" key="2">
    <source>
        <dbReference type="EMBL" id="QSS57607.1"/>
    </source>
</evidence>
<reference evidence="2" key="1">
    <citation type="submission" date="2021-01" db="EMBL/GenBank/DDBJ databases">
        <title>Chromosome-level genome assembly of a human fungal pathogen reveals clustering of transcriptionally co-regulated genes.</title>
        <authorList>
            <person name="Voorhies M."/>
            <person name="Cohen S."/>
            <person name="Shea T.P."/>
            <person name="Petrus S."/>
            <person name="Munoz J.F."/>
            <person name="Poplawski S."/>
            <person name="Goldman W.E."/>
            <person name="Michael T."/>
            <person name="Cuomo C.A."/>
            <person name="Sil A."/>
            <person name="Beyhan S."/>
        </authorList>
    </citation>
    <scope>NUCLEOTIDE SEQUENCE</scope>
    <source>
        <strain evidence="2">H88</strain>
    </source>
</reference>
<protein>
    <submittedName>
        <fullName evidence="2">Cytochrome P450 alkane hydroxylase</fullName>
    </submittedName>
</protein>
<evidence type="ECO:0000256" key="1">
    <source>
        <dbReference type="SAM" id="MobiDB-lite"/>
    </source>
</evidence>
<feature type="compositionally biased region" description="Basic residues" evidence="1">
    <location>
        <begin position="37"/>
        <end position="52"/>
    </location>
</feature>
<sequence length="152" mass="17184">MRSSLSSPKSSTRNFPKAHIPPRPRPLHQGSQSNPRPARRRPSRGSRHRRHPLLLSLRALAQPNGSRPAPHRSPRPPRHQPQNQLLGPQGDEIPDGCAQRGIAPLPCRATQCLPRADRHHPATRRWTRRPLVHRHPQQYAHLLLDDEHAAAA</sequence>
<feature type="compositionally biased region" description="Low complexity" evidence="1">
    <location>
        <begin position="53"/>
        <end position="68"/>
    </location>
</feature>
<feature type="compositionally biased region" description="Low complexity" evidence="1">
    <location>
        <begin position="1"/>
        <end position="11"/>
    </location>
</feature>
<organism evidence="2 3">
    <name type="scientific">Ajellomyces capsulatus (strain H88)</name>
    <name type="common">Darling's disease fungus</name>
    <name type="synonym">Histoplasma capsulatum</name>
    <dbReference type="NCBI Taxonomy" id="544711"/>
    <lineage>
        <taxon>Eukaryota</taxon>
        <taxon>Fungi</taxon>
        <taxon>Dikarya</taxon>
        <taxon>Ascomycota</taxon>
        <taxon>Pezizomycotina</taxon>
        <taxon>Eurotiomycetes</taxon>
        <taxon>Eurotiomycetidae</taxon>
        <taxon>Onygenales</taxon>
        <taxon>Ajellomycetaceae</taxon>
        <taxon>Histoplasma</taxon>
    </lineage>
</organism>
<dbReference type="AlphaFoldDB" id="A0A8A1M095"/>
<dbReference type="Proteomes" id="UP000663419">
    <property type="component" value="Chromosome 6"/>
</dbReference>
<name>A0A8A1M095_AJEC8</name>
<dbReference type="VEuPathDB" id="FungiDB:I7I53_11847"/>
<dbReference type="EMBL" id="CP069107">
    <property type="protein sequence ID" value="QSS57607.1"/>
    <property type="molecule type" value="Genomic_DNA"/>
</dbReference>